<evidence type="ECO:0000256" key="1">
    <source>
        <dbReference type="ARBA" id="ARBA00007689"/>
    </source>
</evidence>
<feature type="domain" description="YCII-related" evidence="2">
    <location>
        <begin position="11"/>
        <end position="95"/>
    </location>
</feature>
<dbReference type="InterPro" id="IPR005545">
    <property type="entry name" value="YCII"/>
</dbReference>
<dbReference type="STRING" id="947033.Lste_1746"/>
<dbReference type="PANTHER" id="PTHR33606:SF3">
    <property type="entry name" value="PROTEIN YCII"/>
    <property type="match status" value="1"/>
</dbReference>
<dbReference type="Pfam" id="PF03795">
    <property type="entry name" value="YCII"/>
    <property type="match status" value="1"/>
</dbReference>
<name>A0A0W0ZGW9_9GAMM</name>
<sequence length="112" mass="12839">MYEEFSFENYYAFICIDSANSSEKRKLVREEHVARLEKLKNEGRLFLAGPLLDTKHLGVPMGGLIIAKFNSLEEAETWLNEEPYLKVKAYQQVTIHAYKNVLTGFPLASTHS</sequence>
<evidence type="ECO:0000313" key="3">
    <source>
        <dbReference type="EMBL" id="KTD68588.1"/>
    </source>
</evidence>
<dbReference type="RefSeq" id="WP_058510665.1">
    <property type="nucleotide sequence ID" value="NZ_LNYY01000019.1"/>
</dbReference>
<accession>A0A0W0ZGW9</accession>
<dbReference type="InterPro" id="IPR011008">
    <property type="entry name" value="Dimeric_a/b-barrel"/>
</dbReference>
<dbReference type="Gene3D" id="3.30.70.1060">
    <property type="entry name" value="Dimeric alpha+beta barrel"/>
    <property type="match status" value="1"/>
</dbReference>
<dbReference type="SUPFAM" id="SSF54909">
    <property type="entry name" value="Dimeric alpha+beta barrel"/>
    <property type="match status" value="1"/>
</dbReference>
<dbReference type="Proteomes" id="UP000054926">
    <property type="component" value="Unassembled WGS sequence"/>
</dbReference>
<dbReference type="EMBL" id="LNYY01000019">
    <property type="protein sequence ID" value="KTD68588.1"/>
    <property type="molecule type" value="Genomic_DNA"/>
</dbReference>
<dbReference type="PATRIC" id="fig|947033.5.peg.1845"/>
<evidence type="ECO:0000259" key="2">
    <source>
        <dbReference type="Pfam" id="PF03795"/>
    </source>
</evidence>
<comment type="similarity">
    <text evidence="1">Belongs to the YciI family.</text>
</comment>
<protein>
    <submittedName>
        <fullName evidence="3">YciI-like protein</fullName>
    </submittedName>
</protein>
<dbReference type="AlphaFoldDB" id="A0A0W0ZGW9"/>
<keyword evidence="4" id="KW-1185">Reference proteome</keyword>
<reference evidence="3 4" key="1">
    <citation type="submission" date="2015-11" db="EMBL/GenBank/DDBJ databases">
        <title>Genomic analysis of 38 Legionella species identifies large and diverse effector repertoires.</title>
        <authorList>
            <person name="Burstein D."/>
            <person name="Amaro F."/>
            <person name="Zusman T."/>
            <person name="Lifshitz Z."/>
            <person name="Cohen O."/>
            <person name="Gilbert J.A."/>
            <person name="Pupko T."/>
            <person name="Shuman H.A."/>
            <person name="Segal G."/>
        </authorList>
    </citation>
    <scope>NUCLEOTIDE SEQUENCE [LARGE SCALE GENOMIC DNA]</scope>
    <source>
        <strain evidence="3 4">IMVS3376</strain>
    </source>
</reference>
<organism evidence="3 4">
    <name type="scientific">Legionella steelei</name>
    <dbReference type="NCBI Taxonomy" id="947033"/>
    <lineage>
        <taxon>Bacteria</taxon>
        <taxon>Pseudomonadati</taxon>
        <taxon>Pseudomonadota</taxon>
        <taxon>Gammaproteobacteria</taxon>
        <taxon>Legionellales</taxon>
        <taxon>Legionellaceae</taxon>
        <taxon>Legionella</taxon>
    </lineage>
</organism>
<dbReference type="OrthoDB" id="9797014at2"/>
<proteinExistence type="inferred from homology"/>
<gene>
    <name evidence="3" type="ORF">Lste_1746</name>
</gene>
<comment type="caution">
    <text evidence="3">The sequence shown here is derived from an EMBL/GenBank/DDBJ whole genome shotgun (WGS) entry which is preliminary data.</text>
</comment>
<evidence type="ECO:0000313" key="4">
    <source>
        <dbReference type="Proteomes" id="UP000054926"/>
    </source>
</evidence>
<dbReference type="InterPro" id="IPR051807">
    <property type="entry name" value="Sec-metab_biosynth-assoc"/>
</dbReference>
<dbReference type="PANTHER" id="PTHR33606">
    <property type="entry name" value="PROTEIN YCII"/>
    <property type="match status" value="1"/>
</dbReference>